<feature type="transmembrane region" description="Helical" evidence="14">
    <location>
        <begin position="41"/>
        <end position="59"/>
    </location>
</feature>
<evidence type="ECO:0000256" key="11">
    <source>
        <dbReference type="ARBA" id="ARBA00023136"/>
    </source>
</evidence>
<feature type="transmembrane region" description="Helical" evidence="14">
    <location>
        <begin position="209"/>
        <end position="236"/>
    </location>
</feature>
<dbReference type="FunFam" id="1.10.1760.20:FF:000001">
    <property type="entry name" value="Cobalt transport protein CbiM"/>
    <property type="match status" value="1"/>
</dbReference>
<keyword evidence="10 14" id="KW-0406">Ion transport</keyword>
<dbReference type="Pfam" id="PF01891">
    <property type="entry name" value="CbiM"/>
    <property type="match status" value="1"/>
</dbReference>
<name>A0A0S6UHU7_NEOTH</name>
<dbReference type="HAMAP" id="MF_01462">
    <property type="entry name" value="CbiM"/>
    <property type="match status" value="1"/>
</dbReference>
<feature type="transmembrane region" description="Helical" evidence="14">
    <location>
        <begin position="109"/>
        <end position="132"/>
    </location>
</feature>
<feature type="transmembrane region" description="Helical" evidence="14">
    <location>
        <begin position="139"/>
        <end position="158"/>
    </location>
</feature>
<dbReference type="Proteomes" id="UP000063718">
    <property type="component" value="Unassembled WGS sequence"/>
</dbReference>
<dbReference type="NCBIfam" id="NF006184">
    <property type="entry name" value="PRK08319.1"/>
    <property type="match status" value="1"/>
</dbReference>
<evidence type="ECO:0000256" key="13">
    <source>
        <dbReference type="ARBA" id="ARBA00060918"/>
    </source>
</evidence>
<evidence type="ECO:0000256" key="3">
    <source>
        <dbReference type="ARBA" id="ARBA00022426"/>
    </source>
</evidence>
<evidence type="ECO:0000256" key="10">
    <source>
        <dbReference type="ARBA" id="ARBA00023065"/>
    </source>
</evidence>
<dbReference type="GO" id="GO:0015087">
    <property type="term" value="F:cobalt ion transmembrane transporter activity"/>
    <property type="evidence" value="ECO:0007669"/>
    <property type="project" value="UniProtKB-UniRule"/>
</dbReference>
<keyword evidence="11 14" id="KW-0472">Membrane</keyword>
<accession>A0A0S6UHU7</accession>
<evidence type="ECO:0000256" key="7">
    <source>
        <dbReference type="ARBA" id="ARBA00022692"/>
    </source>
</evidence>
<keyword evidence="3 14" id="KW-0171">Cobalt transport</keyword>
<dbReference type="Gene3D" id="1.10.1760.20">
    <property type="match status" value="1"/>
</dbReference>
<evidence type="ECO:0000313" key="15">
    <source>
        <dbReference type="EMBL" id="GAF26992.1"/>
    </source>
</evidence>
<keyword evidence="12 14" id="KW-0170">Cobalt</keyword>
<gene>
    <name evidence="14" type="primary">cbiM</name>
    <name evidence="15" type="ORF">MTY_2333</name>
</gene>
<comment type="subunit">
    <text evidence="14">Forms an energy-coupling factor (ECF) transporter complex composed of an ATP-binding protein (A component, CbiO), a transmembrane protein (T component, CbiQ) and 2 possible substrate-capture proteins (S components, CbiM and CbiN) of unknown stoichimetry.</text>
</comment>
<feature type="transmembrane region" description="Helical" evidence="14">
    <location>
        <begin position="170"/>
        <end position="197"/>
    </location>
</feature>
<reference evidence="15" key="1">
    <citation type="journal article" date="2014" name="Gene">
        <title>Genome-guided analysis of transformation efficiency and carbon dioxide assimilation by Moorella thermoacetica Y72.</title>
        <authorList>
            <person name="Tsukahara K."/>
            <person name="Kita A."/>
            <person name="Nakashimada Y."/>
            <person name="Hoshino T."/>
            <person name="Murakami K."/>
        </authorList>
    </citation>
    <scope>NUCLEOTIDE SEQUENCE [LARGE SCALE GENOMIC DNA]</scope>
    <source>
        <strain evidence="15">Y72</strain>
    </source>
</reference>
<protein>
    <recommendedName>
        <fullName evidence="14">Cobalt transport protein CbiM</fullName>
    </recommendedName>
    <alternativeName>
        <fullName evidence="14">Energy-coupling factor transporter probable substrate-capture protein CbiM</fullName>
        <shortName evidence="14">ECF transporter S component CbiM</shortName>
    </alternativeName>
</protein>
<evidence type="ECO:0000256" key="4">
    <source>
        <dbReference type="ARBA" id="ARBA00022448"/>
    </source>
</evidence>
<evidence type="ECO:0000256" key="9">
    <source>
        <dbReference type="ARBA" id="ARBA00022989"/>
    </source>
</evidence>
<dbReference type="PANTHER" id="PTHR43627">
    <property type="match status" value="1"/>
</dbReference>
<keyword evidence="4 14" id="KW-0813">Transport</keyword>
<evidence type="ECO:0000256" key="6">
    <source>
        <dbReference type="ARBA" id="ARBA00022573"/>
    </source>
</evidence>
<evidence type="ECO:0000256" key="12">
    <source>
        <dbReference type="ARBA" id="ARBA00023285"/>
    </source>
</evidence>
<sequence length="265" mass="28386">MKGVHTMFRRTTWLTLYLLLAMAVLARPAFAMHIAEGFLPFNWAAFWFIVVLPFWIWGLRSIRHTVKSNPGLKMLLGLAGAYTFVLSALKIPSVTGSCSHPTGVGLGAVLFGPAAMSILGGIVLLFQALLLAHGGLSTLGANTFSMAVVGPFVAYSLYHLVRKLKGPMPLAVFLAATMGDLMTYVTTSLQLALAFPAQAGGVVASMLKFMGIFAVTQLPLAISEGFLTVIVFNLLATYNKNDLEELSIMPGKTAAEGGPSRQYSR</sequence>
<evidence type="ECO:0000256" key="5">
    <source>
        <dbReference type="ARBA" id="ARBA00022475"/>
    </source>
</evidence>
<feature type="transmembrane region" description="Helical" evidence="14">
    <location>
        <begin position="71"/>
        <end position="89"/>
    </location>
</feature>
<dbReference type="PANTHER" id="PTHR43627:SF1">
    <property type="entry name" value="COBALT TRANSPORT PROTEIN CBIM"/>
    <property type="match status" value="1"/>
</dbReference>
<comment type="subcellular location">
    <subcellularLocation>
        <location evidence="1">Cell inner membrane</location>
        <topology evidence="1">Multi-pass membrane protein</topology>
    </subcellularLocation>
    <subcellularLocation>
        <location evidence="14">Cell membrane</location>
        <topology evidence="14">Multi-pass membrane protein</topology>
    </subcellularLocation>
</comment>
<dbReference type="NCBIfam" id="TIGR00123">
    <property type="entry name" value="cbiM"/>
    <property type="match status" value="1"/>
</dbReference>
<organism evidence="15">
    <name type="scientific">Moorella thermoacetica Y72</name>
    <dbReference type="NCBI Taxonomy" id="1325331"/>
    <lineage>
        <taxon>Bacteria</taxon>
        <taxon>Bacillati</taxon>
        <taxon>Bacillota</taxon>
        <taxon>Clostridia</taxon>
        <taxon>Neomoorellales</taxon>
        <taxon>Neomoorellaceae</taxon>
        <taxon>Neomoorella</taxon>
    </lineage>
</organism>
<keyword evidence="9 14" id="KW-1133">Transmembrane helix</keyword>
<comment type="function">
    <text evidence="14">Part of the energy-coupling factor (ECF) transporter complex CbiMNOQ involved in cobalt import.</text>
</comment>
<dbReference type="InterPro" id="IPR002751">
    <property type="entry name" value="CbiM/NikMN"/>
</dbReference>
<keyword evidence="6 14" id="KW-0169">Cobalamin biosynthesis</keyword>
<comment type="pathway">
    <text evidence="2 14">Cofactor biosynthesis; adenosylcobalamin biosynthesis.</text>
</comment>
<dbReference type="UniPathway" id="UPA00148"/>
<keyword evidence="8" id="KW-0732">Signal</keyword>
<comment type="similarity">
    <text evidence="13 14">Belongs to the CbiM family.</text>
</comment>
<dbReference type="EMBL" id="DF238840">
    <property type="protein sequence ID" value="GAF26992.1"/>
    <property type="molecule type" value="Genomic_DNA"/>
</dbReference>
<evidence type="ECO:0000256" key="1">
    <source>
        <dbReference type="ARBA" id="ARBA00004429"/>
    </source>
</evidence>
<dbReference type="InterPro" id="IPR018024">
    <property type="entry name" value="CbiM"/>
</dbReference>
<dbReference type="AlphaFoldDB" id="A0A0S6UHU7"/>
<dbReference type="GO" id="GO:0043190">
    <property type="term" value="C:ATP-binding cassette (ABC) transporter complex"/>
    <property type="evidence" value="ECO:0007669"/>
    <property type="project" value="InterPro"/>
</dbReference>
<keyword evidence="5 14" id="KW-1003">Cell membrane</keyword>
<proteinExistence type="inferred from homology"/>
<evidence type="ECO:0000256" key="8">
    <source>
        <dbReference type="ARBA" id="ARBA00022729"/>
    </source>
</evidence>
<dbReference type="GO" id="GO:0009236">
    <property type="term" value="P:cobalamin biosynthetic process"/>
    <property type="evidence" value="ECO:0007669"/>
    <property type="project" value="UniProtKB-UniRule"/>
</dbReference>
<evidence type="ECO:0000256" key="2">
    <source>
        <dbReference type="ARBA" id="ARBA00004953"/>
    </source>
</evidence>
<evidence type="ECO:0000256" key="14">
    <source>
        <dbReference type="HAMAP-Rule" id="MF_01462"/>
    </source>
</evidence>
<keyword evidence="7 14" id="KW-0812">Transmembrane</keyword>